<dbReference type="OrthoDB" id="9810880at2"/>
<dbReference type="InterPro" id="IPR000417">
    <property type="entry name" value="Hyethyz_kinase"/>
</dbReference>
<keyword evidence="8 16" id="KW-0808">Transferase</keyword>
<evidence type="ECO:0000256" key="16">
    <source>
        <dbReference type="HAMAP-Rule" id="MF_00228"/>
    </source>
</evidence>
<evidence type="ECO:0000256" key="11">
    <source>
        <dbReference type="ARBA" id="ARBA00022777"/>
    </source>
</evidence>
<dbReference type="PANTHER" id="PTHR20858">
    <property type="entry name" value="PHOSPHOMETHYLPYRIMIDINE KINASE"/>
    <property type="match status" value="1"/>
</dbReference>
<dbReference type="PRINTS" id="PR01099">
    <property type="entry name" value="HYETHTZKNASE"/>
</dbReference>
<evidence type="ECO:0000259" key="17">
    <source>
        <dbReference type="Pfam" id="PF08543"/>
    </source>
</evidence>
<keyword evidence="13 16" id="KW-0460">Magnesium</keyword>
<dbReference type="GO" id="GO:0008902">
    <property type="term" value="F:hydroxymethylpyrimidine kinase activity"/>
    <property type="evidence" value="ECO:0007669"/>
    <property type="project" value="UniProtKB-EC"/>
</dbReference>
<dbReference type="CDD" id="cd01170">
    <property type="entry name" value="THZ_kinase"/>
    <property type="match status" value="1"/>
</dbReference>
<feature type="domain" description="Pyridoxamine kinase/Phosphomethylpyrimidine kinase" evidence="17">
    <location>
        <begin position="14"/>
        <end position="257"/>
    </location>
</feature>
<dbReference type="UniPathway" id="UPA00060">
    <property type="reaction ID" value="UER00139"/>
</dbReference>
<feature type="binding site" evidence="16">
    <location>
        <position position="467"/>
    </location>
    <ligand>
        <name>substrate</name>
    </ligand>
</feature>
<evidence type="ECO:0000256" key="10">
    <source>
        <dbReference type="ARBA" id="ARBA00022741"/>
    </source>
</evidence>
<dbReference type="GO" id="GO:0009229">
    <property type="term" value="P:thiamine diphosphate biosynthetic process"/>
    <property type="evidence" value="ECO:0007669"/>
    <property type="project" value="UniProtKB-UniRule"/>
</dbReference>
<dbReference type="Gene3D" id="3.40.1190.20">
    <property type="match status" value="2"/>
</dbReference>
<dbReference type="GO" id="GO:0004417">
    <property type="term" value="F:hydroxyethylthiazole kinase activity"/>
    <property type="evidence" value="ECO:0007669"/>
    <property type="project" value="UniProtKB-UniRule"/>
</dbReference>
<dbReference type="NCBIfam" id="NF006830">
    <property type="entry name" value="PRK09355.1"/>
    <property type="match status" value="1"/>
</dbReference>
<sequence length="542" mass="57077">MEMTQKALTIAGSDCSGGAGIQADLKTFSAHGVYGMSVITAVVAENTYRVSGIMDVTPDMIDKQIRDVFEDIEPDAVKIGMLNTIETMQTVADALKIWQPKNVVIDPVMYAKNGSPLMALDAIETLIHVVIPLATLITPNIPEAEKISGMTIVTVADMAIAARKIHEMGCQAVLIKGGHASGEATDVLYDGTEFYQLTRQRIQTKNTHGTGCTLSSAIASNLALGHPMPEAVRLAKDYVTGAIMHALPFGRGNGPTHHFHDLYKERGEKKLTKLTGNMLENVRKTKPLIHHLTNYVTVNDCANITLAIGASPIMAEAIEEAADIAQMSQALVINIGTLNSRTVPAMLAAGKAANTVGIPVILDPVGAGASAFRNQTVDQLLSEVNFSVIRGNISEIKFIAGLDVATKGVDAADNDLQNTDETASLAKSLAKQLRAVIAITGAVDVISDGQQVITIANGHPKLAAITGTGCMCTSLIGAYCGGNPDTIFQATATAILSMGIAGEIAFEKAGKGGNGQFHAAIQDGISLLTETILQERARVTID</sequence>
<comment type="pathway">
    <text evidence="5">Cofactor biosynthesis; thiamine diphosphate biosynthesis; 4-amino-2-methyl-5-diphosphomethylpyrimidine from 5-amino-1-(5-phospho-D-ribosyl)imidazole: step 3/3.</text>
</comment>
<evidence type="ECO:0000256" key="7">
    <source>
        <dbReference type="ARBA" id="ARBA00009879"/>
    </source>
</evidence>
<keyword evidence="12 16" id="KW-0067">ATP-binding</keyword>
<evidence type="ECO:0000256" key="1">
    <source>
        <dbReference type="ARBA" id="ARBA00000151"/>
    </source>
</evidence>
<keyword evidence="14 16" id="KW-0784">Thiamine biosynthesis</keyword>
<dbReference type="InterPro" id="IPR004399">
    <property type="entry name" value="HMP/HMP-P_kinase_dom"/>
</dbReference>
<evidence type="ECO:0000256" key="5">
    <source>
        <dbReference type="ARBA" id="ARBA00004769"/>
    </source>
</evidence>
<dbReference type="CDD" id="cd01169">
    <property type="entry name" value="HMPP_kinase"/>
    <property type="match status" value="1"/>
</dbReference>
<gene>
    <name evidence="16" type="primary">thiM</name>
    <name evidence="18" type="ORF">RsY01_995</name>
</gene>
<organism evidence="18 19">
    <name type="scientific">Pseudolactococcus reticulitermitis</name>
    <dbReference type="NCBI Taxonomy" id="2025039"/>
    <lineage>
        <taxon>Bacteria</taxon>
        <taxon>Bacillati</taxon>
        <taxon>Bacillota</taxon>
        <taxon>Bacilli</taxon>
        <taxon>Lactobacillales</taxon>
        <taxon>Streptococcaceae</taxon>
        <taxon>Pseudolactococcus</taxon>
    </lineage>
</organism>
<evidence type="ECO:0000256" key="13">
    <source>
        <dbReference type="ARBA" id="ARBA00022842"/>
    </source>
</evidence>
<dbReference type="GO" id="GO:0000287">
    <property type="term" value="F:magnesium ion binding"/>
    <property type="evidence" value="ECO:0007669"/>
    <property type="project" value="UniProtKB-UniRule"/>
</dbReference>
<dbReference type="RefSeq" id="WP_094784448.1">
    <property type="nucleotide sequence ID" value="NZ_BEDT01000002.1"/>
</dbReference>
<evidence type="ECO:0000256" key="3">
    <source>
        <dbReference type="ARBA" id="ARBA00001771"/>
    </source>
</evidence>
<reference evidence="19" key="1">
    <citation type="submission" date="2017-08" db="EMBL/GenBank/DDBJ databases">
        <title>Draft genome sequence of Lactococcus sp. strain Rs-Y01, isolated from the gut of the lower termite Reticulitermes speratus.</title>
        <authorList>
            <person name="Ohkuma M."/>
            <person name="Yuki M."/>
        </authorList>
    </citation>
    <scope>NUCLEOTIDE SEQUENCE [LARGE SCALE GENOMIC DNA]</scope>
    <source>
        <strain evidence="19">Rs-Y01</strain>
    </source>
</reference>
<dbReference type="Pfam" id="PF08543">
    <property type="entry name" value="Phos_pyr_kin"/>
    <property type="match status" value="1"/>
</dbReference>
<keyword evidence="9 16" id="KW-0479">Metal-binding</keyword>
<dbReference type="GO" id="GO:0005524">
    <property type="term" value="F:ATP binding"/>
    <property type="evidence" value="ECO:0007669"/>
    <property type="project" value="UniProtKB-UniRule"/>
</dbReference>
<dbReference type="SUPFAM" id="SSF53613">
    <property type="entry name" value="Ribokinase-like"/>
    <property type="match status" value="2"/>
</dbReference>
<dbReference type="PANTHER" id="PTHR20858:SF17">
    <property type="entry name" value="HYDROXYMETHYLPYRIMIDINE_PHOSPHOMETHYLPYRIMIDINE KINASE THI20-RELATED"/>
    <property type="match status" value="1"/>
</dbReference>
<evidence type="ECO:0000256" key="15">
    <source>
        <dbReference type="ARBA" id="ARBA00037917"/>
    </source>
</evidence>
<comment type="pathway">
    <text evidence="6 16">Cofactor biosynthesis; thiamine diphosphate biosynthesis; 4-methyl-5-(2-phosphoethyl)-thiazole from 5-(2-hydroxyethyl)-4-methylthiazole: step 1/1.</text>
</comment>
<comment type="catalytic activity">
    <reaction evidence="3 16">
        <text>5-(2-hydroxyethyl)-4-methylthiazole + ATP = 4-methyl-5-(2-phosphooxyethyl)-thiazole + ADP + H(+)</text>
        <dbReference type="Rhea" id="RHEA:24212"/>
        <dbReference type="ChEBI" id="CHEBI:15378"/>
        <dbReference type="ChEBI" id="CHEBI:17957"/>
        <dbReference type="ChEBI" id="CHEBI:30616"/>
        <dbReference type="ChEBI" id="CHEBI:58296"/>
        <dbReference type="ChEBI" id="CHEBI:456216"/>
        <dbReference type="EC" id="2.7.1.50"/>
    </reaction>
</comment>
<comment type="function">
    <text evidence="16">Catalyzes the phosphorylation of the hydroxyl group of 4-methyl-5-beta-hydroxyethylthiazole (THZ).</text>
</comment>
<evidence type="ECO:0000313" key="18">
    <source>
        <dbReference type="EMBL" id="GAX47395.1"/>
    </source>
</evidence>
<proteinExistence type="inferred from homology"/>
<dbReference type="AlphaFoldDB" id="A0A224XCJ4"/>
<dbReference type="NCBIfam" id="TIGR00694">
    <property type="entry name" value="thiM"/>
    <property type="match status" value="1"/>
</dbReference>
<dbReference type="NCBIfam" id="TIGR00097">
    <property type="entry name" value="HMP-P_kinase"/>
    <property type="match status" value="1"/>
</dbReference>
<dbReference type="GO" id="GO:0005829">
    <property type="term" value="C:cytosol"/>
    <property type="evidence" value="ECO:0007669"/>
    <property type="project" value="TreeGrafter"/>
</dbReference>
<keyword evidence="11 16" id="KW-0418">Kinase</keyword>
<evidence type="ECO:0000256" key="14">
    <source>
        <dbReference type="ARBA" id="ARBA00022977"/>
    </source>
</evidence>
<evidence type="ECO:0000313" key="19">
    <source>
        <dbReference type="Proteomes" id="UP000218689"/>
    </source>
</evidence>
<comment type="cofactor">
    <cofactor evidence="4 16">
        <name>Mg(2+)</name>
        <dbReference type="ChEBI" id="CHEBI:18420"/>
    </cofactor>
</comment>
<dbReference type="FunFam" id="3.40.1190.20:FF:000003">
    <property type="entry name" value="Phosphomethylpyrimidine kinase ThiD"/>
    <property type="match status" value="1"/>
</dbReference>
<protein>
    <recommendedName>
        <fullName evidence="16">Hydroxyethylthiazole kinase</fullName>
        <ecNumber evidence="16">2.7.1.50</ecNumber>
    </recommendedName>
    <alternativeName>
        <fullName evidence="16">4-methyl-5-beta-hydroxyethylthiazole kinase</fullName>
        <shortName evidence="16">TH kinase</shortName>
        <shortName evidence="16">Thz kinase</shortName>
    </alternativeName>
</protein>
<dbReference type="GO" id="GO:0008972">
    <property type="term" value="F:phosphomethylpyrimidine kinase activity"/>
    <property type="evidence" value="ECO:0007669"/>
    <property type="project" value="UniProtKB-EC"/>
</dbReference>
<evidence type="ECO:0000256" key="9">
    <source>
        <dbReference type="ARBA" id="ARBA00022723"/>
    </source>
</evidence>
<evidence type="ECO:0000256" key="4">
    <source>
        <dbReference type="ARBA" id="ARBA00001946"/>
    </source>
</evidence>
<feature type="binding site" evidence="16">
    <location>
        <position position="314"/>
    </location>
    <ligand>
        <name>substrate</name>
    </ligand>
</feature>
<name>A0A224XCJ4_9LACT</name>
<dbReference type="Pfam" id="PF02110">
    <property type="entry name" value="HK"/>
    <property type="match status" value="1"/>
</dbReference>
<dbReference type="InterPro" id="IPR013749">
    <property type="entry name" value="PM/HMP-P_kinase-1"/>
</dbReference>
<dbReference type="GO" id="GO:0009228">
    <property type="term" value="P:thiamine biosynthetic process"/>
    <property type="evidence" value="ECO:0007669"/>
    <property type="project" value="UniProtKB-KW"/>
</dbReference>
<evidence type="ECO:0000256" key="12">
    <source>
        <dbReference type="ARBA" id="ARBA00022840"/>
    </source>
</evidence>
<feature type="binding site" evidence="16">
    <location>
        <position position="390"/>
    </location>
    <ligand>
        <name>ATP</name>
        <dbReference type="ChEBI" id="CHEBI:30616"/>
    </ligand>
</feature>
<keyword evidence="19" id="KW-1185">Reference proteome</keyword>
<feature type="binding site" evidence="16">
    <location>
        <position position="440"/>
    </location>
    <ligand>
        <name>ATP</name>
        <dbReference type="ChEBI" id="CHEBI:30616"/>
    </ligand>
</feature>
<comment type="catalytic activity">
    <reaction evidence="1">
        <text>4-amino-5-hydroxymethyl-2-methylpyrimidine + ATP = 4-amino-2-methyl-5-(phosphooxymethyl)pyrimidine + ADP + H(+)</text>
        <dbReference type="Rhea" id="RHEA:23096"/>
        <dbReference type="ChEBI" id="CHEBI:15378"/>
        <dbReference type="ChEBI" id="CHEBI:16892"/>
        <dbReference type="ChEBI" id="CHEBI:30616"/>
        <dbReference type="ChEBI" id="CHEBI:58354"/>
        <dbReference type="ChEBI" id="CHEBI:456216"/>
        <dbReference type="EC" id="2.7.1.49"/>
    </reaction>
</comment>
<dbReference type="HAMAP" id="MF_00228">
    <property type="entry name" value="Thz_kinase"/>
    <property type="match status" value="1"/>
</dbReference>
<comment type="pathway">
    <text evidence="15">Cofactor biosynthesis; thiamine diphosphate biosynthesis; 4-amino-2-methyl-5-diphosphomethylpyrimidine from 5-amino-1-(5-phospho-D-ribosyl)imidazole: step 2/3.</text>
</comment>
<comment type="similarity">
    <text evidence="16">Belongs to the Thz kinase family.</text>
</comment>
<evidence type="ECO:0000256" key="6">
    <source>
        <dbReference type="ARBA" id="ARBA00004868"/>
    </source>
</evidence>
<comment type="similarity">
    <text evidence="7">Belongs to the ThiD family.</text>
</comment>
<evidence type="ECO:0000256" key="8">
    <source>
        <dbReference type="ARBA" id="ARBA00022679"/>
    </source>
</evidence>
<dbReference type="Proteomes" id="UP000218689">
    <property type="component" value="Unassembled WGS sequence"/>
</dbReference>
<evidence type="ECO:0000256" key="2">
    <source>
        <dbReference type="ARBA" id="ARBA00000565"/>
    </source>
</evidence>
<comment type="caution">
    <text evidence="18">The sequence shown here is derived from an EMBL/GenBank/DDBJ whole genome shotgun (WGS) entry which is preliminary data.</text>
</comment>
<comment type="catalytic activity">
    <reaction evidence="2">
        <text>4-amino-2-methyl-5-(phosphooxymethyl)pyrimidine + ATP = 4-amino-2-methyl-5-(diphosphooxymethyl)pyrimidine + ADP</text>
        <dbReference type="Rhea" id="RHEA:19893"/>
        <dbReference type="ChEBI" id="CHEBI:30616"/>
        <dbReference type="ChEBI" id="CHEBI:57841"/>
        <dbReference type="ChEBI" id="CHEBI:58354"/>
        <dbReference type="ChEBI" id="CHEBI:456216"/>
        <dbReference type="EC" id="2.7.4.7"/>
    </reaction>
</comment>
<keyword evidence="10 16" id="KW-0547">Nucleotide-binding</keyword>
<accession>A0A224XCJ4</accession>
<dbReference type="EMBL" id="BEDT01000002">
    <property type="protein sequence ID" value="GAX47395.1"/>
    <property type="molecule type" value="Genomic_DNA"/>
</dbReference>
<dbReference type="EC" id="2.7.1.50" evidence="16"/>
<dbReference type="InterPro" id="IPR029056">
    <property type="entry name" value="Ribokinase-like"/>
</dbReference>